<dbReference type="PRINTS" id="PR00032">
    <property type="entry name" value="HTHARAC"/>
</dbReference>
<dbReference type="PANTHER" id="PTHR46796">
    <property type="entry name" value="HTH-TYPE TRANSCRIPTIONAL ACTIVATOR RHAS-RELATED"/>
    <property type="match status" value="1"/>
</dbReference>
<dbReference type="RefSeq" id="WP_238238457.1">
    <property type="nucleotide sequence ID" value="NZ_BPQQ01000055.1"/>
</dbReference>
<dbReference type="InterPro" id="IPR018060">
    <property type="entry name" value="HTH_AraC"/>
</dbReference>
<evidence type="ECO:0000313" key="6">
    <source>
        <dbReference type="Proteomes" id="UP001055153"/>
    </source>
</evidence>
<dbReference type="EMBL" id="BPQQ01000055">
    <property type="protein sequence ID" value="GJE02381.1"/>
    <property type="molecule type" value="Genomic_DNA"/>
</dbReference>
<dbReference type="Pfam" id="PF12833">
    <property type="entry name" value="HTH_18"/>
    <property type="match status" value="1"/>
</dbReference>
<dbReference type="Proteomes" id="UP001055153">
    <property type="component" value="Unassembled WGS sequence"/>
</dbReference>
<dbReference type="InterPro" id="IPR050204">
    <property type="entry name" value="AraC_XylS_family_regulators"/>
</dbReference>
<protein>
    <submittedName>
        <fullName evidence="5">HTH-type transcriptional activator RhaS</fullName>
    </submittedName>
</protein>
<dbReference type="Gene3D" id="1.10.10.60">
    <property type="entry name" value="Homeodomain-like"/>
    <property type="match status" value="1"/>
</dbReference>
<dbReference type="PROSITE" id="PS01124">
    <property type="entry name" value="HTH_ARAC_FAMILY_2"/>
    <property type="match status" value="1"/>
</dbReference>
<evidence type="ECO:0000256" key="3">
    <source>
        <dbReference type="ARBA" id="ARBA00023163"/>
    </source>
</evidence>
<accession>A0ABQ4SGM7</accession>
<evidence type="ECO:0000259" key="4">
    <source>
        <dbReference type="PROSITE" id="PS01124"/>
    </source>
</evidence>
<evidence type="ECO:0000313" key="5">
    <source>
        <dbReference type="EMBL" id="GJE02381.1"/>
    </source>
</evidence>
<name>A0ABQ4SGM7_9HYPH</name>
<sequence length="337" mass="35721">MKDGLTRNPQPEEGGGLAPVWILAEGQPPHRAWTGAPPAGRAAPVRHAPAAEVPFRAAACLRLEPDLGLMSCFRPAGDDVPVASPVLPGGAVLLRPHGGTMRVRAGRRCATVTDGEAILVSGPGPASLRLSGTARLDGLALPEGAVTPAMSEAAASLRVFHRDNAALALLHHYGAALMRGLLPVETAPLRAHALAHLAGLVAILCADPAPLPDRAPAARHAARLGAIKAEIELRLDDRTMSAARVAALHGMSLRSLQKLFEAEGRTFSDFVLERRLDRALRLLRSPARREQAISQIAFEVGFGDLSYFNRTFRRRYGLSPRRARATPDAPPQPGQGA</sequence>
<dbReference type="InterPro" id="IPR009057">
    <property type="entry name" value="Homeodomain-like_sf"/>
</dbReference>
<dbReference type="SUPFAM" id="SSF46689">
    <property type="entry name" value="Homeodomain-like"/>
    <property type="match status" value="1"/>
</dbReference>
<dbReference type="SMART" id="SM00342">
    <property type="entry name" value="HTH_ARAC"/>
    <property type="match status" value="1"/>
</dbReference>
<comment type="caution">
    <text evidence="5">The sequence shown here is derived from an EMBL/GenBank/DDBJ whole genome shotgun (WGS) entry which is preliminary data.</text>
</comment>
<feature type="domain" description="HTH araC/xylS-type" evidence="4">
    <location>
        <begin position="225"/>
        <end position="326"/>
    </location>
</feature>
<evidence type="ECO:0000256" key="2">
    <source>
        <dbReference type="ARBA" id="ARBA00023125"/>
    </source>
</evidence>
<organism evidence="5 6">
    <name type="scientific">Methylobacterium isbiliense</name>
    <dbReference type="NCBI Taxonomy" id="315478"/>
    <lineage>
        <taxon>Bacteria</taxon>
        <taxon>Pseudomonadati</taxon>
        <taxon>Pseudomonadota</taxon>
        <taxon>Alphaproteobacteria</taxon>
        <taxon>Hyphomicrobiales</taxon>
        <taxon>Methylobacteriaceae</taxon>
        <taxon>Methylobacterium</taxon>
    </lineage>
</organism>
<keyword evidence="1" id="KW-0805">Transcription regulation</keyword>
<dbReference type="InterPro" id="IPR020449">
    <property type="entry name" value="Tscrpt_reg_AraC-type_HTH"/>
</dbReference>
<keyword evidence="6" id="KW-1185">Reference proteome</keyword>
<keyword evidence="2" id="KW-0238">DNA-binding</keyword>
<proteinExistence type="predicted"/>
<reference evidence="5" key="2">
    <citation type="submission" date="2021-08" db="EMBL/GenBank/DDBJ databases">
        <authorList>
            <person name="Tani A."/>
            <person name="Ola A."/>
            <person name="Ogura Y."/>
            <person name="Katsura K."/>
            <person name="Hayashi T."/>
        </authorList>
    </citation>
    <scope>NUCLEOTIDE SEQUENCE</scope>
    <source>
        <strain evidence="5">DSM 17168</strain>
    </source>
</reference>
<dbReference type="PANTHER" id="PTHR46796:SF6">
    <property type="entry name" value="ARAC SUBFAMILY"/>
    <property type="match status" value="1"/>
</dbReference>
<dbReference type="InterPro" id="IPR018062">
    <property type="entry name" value="HTH_AraC-typ_CS"/>
</dbReference>
<reference evidence="5" key="1">
    <citation type="journal article" date="2021" name="Front. Microbiol.">
        <title>Comprehensive Comparative Genomics and Phenotyping of Methylobacterium Species.</title>
        <authorList>
            <person name="Alessa O."/>
            <person name="Ogura Y."/>
            <person name="Fujitani Y."/>
            <person name="Takami H."/>
            <person name="Hayashi T."/>
            <person name="Sahin N."/>
            <person name="Tani A."/>
        </authorList>
    </citation>
    <scope>NUCLEOTIDE SEQUENCE</scope>
    <source>
        <strain evidence="5">DSM 17168</strain>
    </source>
</reference>
<gene>
    <name evidence="5" type="primary">rhaS_5</name>
    <name evidence="5" type="ORF">GMJLKIPL_4328</name>
</gene>
<evidence type="ECO:0000256" key="1">
    <source>
        <dbReference type="ARBA" id="ARBA00023015"/>
    </source>
</evidence>
<keyword evidence="3" id="KW-0804">Transcription</keyword>
<dbReference type="PROSITE" id="PS00041">
    <property type="entry name" value="HTH_ARAC_FAMILY_1"/>
    <property type="match status" value="1"/>
</dbReference>